<dbReference type="Gene3D" id="1.25.40.530">
    <property type="entry name" value="MyTH4 domain"/>
    <property type="match status" value="2"/>
</dbReference>
<feature type="domain" description="MyTH4" evidence="9">
    <location>
        <begin position="51"/>
        <end position="202"/>
    </location>
</feature>
<evidence type="ECO:0000256" key="3">
    <source>
        <dbReference type="ARBA" id="ARBA00022490"/>
    </source>
</evidence>
<reference evidence="10" key="3">
    <citation type="submission" date="2025-09" db="UniProtKB">
        <authorList>
            <consortium name="Ensembl"/>
        </authorList>
    </citation>
    <scope>IDENTIFICATION</scope>
</reference>
<feature type="compositionally biased region" description="Basic and acidic residues" evidence="7">
    <location>
        <begin position="607"/>
        <end position="619"/>
    </location>
</feature>
<dbReference type="SMART" id="SM00295">
    <property type="entry name" value="B41"/>
    <property type="match status" value="1"/>
</dbReference>
<dbReference type="SUPFAM" id="SSF50044">
    <property type="entry name" value="SH3-domain"/>
    <property type="match status" value="1"/>
</dbReference>
<evidence type="ECO:0000259" key="9">
    <source>
        <dbReference type="PROSITE" id="PS51016"/>
    </source>
</evidence>
<reference evidence="10" key="2">
    <citation type="submission" date="2025-08" db="UniProtKB">
        <authorList>
            <consortium name="Ensembl"/>
        </authorList>
    </citation>
    <scope>IDENTIFICATION</scope>
</reference>
<feature type="compositionally biased region" description="Basic and acidic residues" evidence="7">
    <location>
        <begin position="584"/>
        <end position="594"/>
    </location>
</feature>
<dbReference type="PANTHER" id="PTHR22692">
    <property type="entry name" value="MYOSIN VII, XV"/>
    <property type="match status" value="1"/>
</dbReference>
<evidence type="ECO:0000313" key="10">
    <source>
        <dbReference type="Ensembl" id="ENSUAMP00000003060.1"/>
    </source>
</evidence>
<dbReference type="InterPro" id="IPR059004">
    <property type="entry name" value="MYO15"/>
</dbReference>
<keyword evidence="11" id="KW-1185">Reference proteome</keyword>
<dbReference type="InterPro" id="IPR001452">
    <property type="entry name" value="SH3_domain"/>
</dbReference>
<feature type="domain" description="SH3" evidence="8">
    <location>
        <begin position="945"/>
        <end position="1006"/>
    </location>
</feature>
<feature type="region of interest" description="Disordered" evidence="7">
    <location>
        <begin position="1007"/>
        <end position="1048"/>
    </location>
</feature>
<dbReference type="InterPro" id="IPR038185">
    <property type="entry name" value="MyTH4_dom_sf"/>
</dbReference>
<evidence type="ECO:0000313" key="11">
    <source>
        <dbReference type="Proteomes" id="UP000291022"/>
    </source>
</evidence>
<dbReference type="PANTHER" id="PTHR22692:SF16">
    <property type="entry name" value="MYOSIN XVB"/>
    <property type="match status" value="1"/>
</dbReference>
<feature type="domain" description="MyTH4" evidence="9">
    <location>
        <begin position="1086"/>
        <end position="1235"/>
    </location>
</feature>
<dbReference type="Pfam" id="PF00373">
    <property type="entry name" value="FERM_M"/>
    <property type="match status" value="1"/>
</dbReference>
<sequence length="1520" mass="168360">PGHYQALVGSITESMPPEIPARTSLTLPPDIDQFPFSSFISANFQEPALPSPRQPLAKPLTRLDGENPQHALDINKVMLRLLGDGSLPPWQEQSMGEYLVRQGQRRPGLRDEIFSQLVAQIWHNPDEQKSQRSWALMAILLSAFPPMPTLQKPLLKFVSDQAPRGMAALCQHKLLGALEQTHLAPGMARAHPPTQLEWTAGRRRGRMALDVFTFNEECYSAEVESWTTGEQLAGWILHSRGLELPPRGWSVSLHSGDSWQDLLGCDFVLDLIGQTEDLGDPVSPHSYPIAPRGFAEDIPPAPGIEAPSLPPGPPPGPAPALPSRSQSGKARMGNLDGFLDHLFQPVLSPGHSDLEQGWALSNRMKGGGSIGPMQQGSYPMVYPGMMQMPGYQPAMIPAPMPMMPAMGAVPAMPAMVVPPVDPRQLAAQQQNFINQQALLLAQQMTAQAMTLSLEQQTQQRQRQAQPRAQASGAASPTSPPAVAPKPKKPLAPREEPERESESVGACETSQEAREKPPRPKSFQQKQDYFQKMGQQQIKVKTARPPPKVQIPQEEEQEEDKPRAAPSPPPPPIVKKPLTQGRAKAPREAEAEPAAREVGPGGAPESAPRQRAEPSREIRNIIRMYQSRPGPVPMPVQPSRWPPKSFMKKNNPKDEALAKLGISGAHVPMSTPSPSPGKGPPPAVAPRPKVPPQLGPSSSIKENRGLSGQTPPAAQAPSPPPAPPLPPPEEPGTPSPGWMEPMEDQGVSTQLLVPSGSVCFSYVNPPWRLFLRKEVFYPRENFSHPYCLRLLCEQILRDTFAESCIRISQDERSKMKELLGDLEVGLDSLDTTEDNVKKRIVVAARDNWANYFSRIFPVSGESSSDVQLLGVSHRGLRLLKVTKGPGFHPDQLKTLCSYSFAEVLGVECRGSSSLELSLKSEQLVLHAARASAIKAMIELFLSELKKDSGYVIALRSYITDDHSLLSFHRGDFIKLLPVAALEPGWQFGSTGGRSGLFPADTVQPAAAPDFSFSPEKSGRRKSQLQQREPGLAQWERAHHARPRSQAHSDDSVAYISLSTDSHNYTMQEFALYHFRKPQTLLDHTGQDAKEKAMASLVQYTKVRGQLTMLLILPAVLMQFMGDQSKPRGKDEMELLYDLLRLCREKENLRDEIYCQVIKQVTEHPQPEHCARGWNFLSLLTGFFPPSATLMPYVTKFLQDLGPSQELAQSSQEHLQRTVKYGGRLRLPSPGETQKGQGVRSLLIHLPGGMDYKTNIRTFTVAVEVLEEVCQQMGITDPQEVQEFALFLIKKEGELVRPLWPHEYLNSVMDQDISLHSRRLSWETPLHFDNPTYITTHYLQVLRDYLQGKLLVSPKAGARLARLAALQHRSKTYLPKPVQSQVNMSAIRNLTDQELRQLPVCSPQEAQISFLEAVSQLPLFGYTVYVVLRVSQLALPGPSLLGLNRQHLILMDPYSQKRCHSIALKDLHRLHLLSPLESKGPPGLELNYGSAESPQTIWFELPKAQELKDTIAFLLDSSLVPN</sequence>
<dbReference type="InterPro" id="IPR051567">
    <property type="entry name" value="Unconventional_Myosin_ATPase"/>
</dbReference>
<dbReference type="InterPro" id="IPR019749">
    <property type="entry name" value="Band_41_domain"/>
</dbReference>
<dbReference type="GO" id="GO:0005856">
    <property type="term" value="C:cytoskeleton"/>
    <property type="evidence" value="ECO:0007669"/>
    <property type="project" value="InterPro"/>
</dbReference>
<dbReference type="Pfam" id="PF26570">
    <property type="entry name" value="MYO15"/>
    <property type="match status" value="1"/>
</dbReference>
<dbReference type="InterPro" id="IPR035963">
    <property type="entry name" value="FERM_2"/>
</dbReference>
<evidence type="ECO:0000256" key="5">
    <source>
        <dbReference type="ARBA" id="ARBA00023203"/>
    </source>
</evidence>
<evidence type="ECO:0000256" key="4">
    <source>
        <dbReference type="ARBA" id="ARBA00022737"/>
    </source>
</evidence>
<keyword evidence="3" id="KW-0963">Cytoplasm</keyword>
<evidence type="ECO:0000256" key="7">
    <source>
        <dbReference type="SAM" id="MobiDB-lite"/>
    </source>
</evidence>
<organism evidence="10 11">
    <name type="scientific">Ursus americanus</name>
    <name type="common">American black bear</name>
    <name type="synonym">Euarctos americanus</name>
    <dbReference type="NCBI Taxonomy" id="9643"/>
    <lineage>
        <taxon>Eukaryota</taxon>
        <taxon>Metazoa</taxon>
        <taxon>Chordata</taxon>
        <taxon>Craniata</taxon>
        <taxon>Vertebrata</taxon>
        <taxon>Euteleostomi</taxon>
        <taxon>Mammalia</taxon>
        <taxon>Eutheria</taxon>
        <taxon>Laurasiatheria</taxon>
        <taxon>Carnivora</taxon>
        <taxon>Caniformia</taxon>
        <taxon>Ursidae</taxon>
        <taxon>Ursus</taxon>
    </lineage>
</organism>
<dbReference type="Proteomes" id="UP000291022">
    <property type="component" value="Unassembled WGS sequence"/>
</dbReference>
<dbReference type="GeneTree" id="ENSGT00930000151032"/>
<dbReference type="PROSITE" id="PS50002">
    <property type="entry name" value="SH3"/>
    <property type="match status" value="1"/>
</dbReference>
<proteinExistence type="predicted"/>
<keyword evidence="4" id="KW-0677">Repeat</keyword>
<dbReference type="InterPro" id="IPR019748">
    <property type="entry name" value="FERM_central"/>
</dbReference>
<keyword evidence="2 6" id="KW-0728">SH3 domain</keyword>
<dbReference type="Pfam" id="PF00784">
    <property type="entry name" value="MyTH4"/>
    <property type="match status" value="2"/>
</dbReference>
<protein>
    <recommendedName>
        <fullName evidence="12">Myosin XVB</fullName>
    </recommendedName>
</protein>
<accession>A0A452QE24</accession>
<dbReference type="GO" id="GO:0003779">
    <property type="term" value="F:actin binding"/>
    <property type="evidence" value="ECO:0007669"/>
    <property type="project" value="UniProtKB-KW"/>
</dbReference>
<evidence type="ECO:0008006" key="12">
    <source>
        <dbReference type="Google" id="ProtNLM"/>
    </source>
</evidence>
<dbReference type="InterPro" id="IPR036028">
    <property type="entry name" value="SH3-like_dom_sf"/>
</dbReference>
<dbReference type="GO" id="GO:0005737">
    <property type="term" value="C:cytoplasm"/>
    <property type="evidence" value="ECO:0007669"/>
    <property type="project" value="UniProtKB-SubCell"/>
</dbReference>
<feature type="compositionally biased region" description="Pro residues" evidence="7">
    <location>
        <begin position="670"/>
        <end position="693"/>
    </location>
</feature>
<dbReference type="Pfam" id="PF07653">
    <property type="entry name" value="SH3_2"/>
    <property type="match status" value="1"/>
</dbReference>
<feature type="region of interest" description="Disordered" evidence="7">
    <location>
        <begin position="292"/>
        <end position="330"/>
    </location>
</feature>
<dbReference type="InterPro" id="IPR011993">
    <property type="entry name" value="PH-like_dom_sf"/>
</dbReference>
<dbReference type="Gene3D" id="2.30.30.40">
    <property type="entry name" value="SH3 Domains"/>
    <property type="match status" value="1"/>
</dbReference>
<dbReference type="Gene3D" id="2.30.29.30">
    <property type="entry name" value="Pleckstrin-homology domain (PH domain)/Phosphotyrosine-binding domain (PTB)"/>
    <property type="match status" value="1"/>
</dbReference>
<evidence type="ECO:0000256" key="6">
    <source>
        <dbReference type="PROSITE-ProRule" id="PRU00192"/>
    </source>
</evidence>
<dbReference type="Ensembl" id="ENSUAMT00000003490.1">
    <property type="protein sequence ID" value="ENSUAMP00000003060.1"/>
    <property type="gene ID" value="ENSUAMG00000002767.1"/>
</dbReference>
<dbReference type="STRING" id="9643.ENSUAMP00000003060"/>
<reference evidence="11" key="1">
    <citation type="submission" date="2016-06" db="EMBL/GenBank/DDBJ databases">
        <title>De novo assembly and RNA-Seq shows season-dependent expression and editing in black bear kidneys.</title>
        <authorList>
            <person name="Korstanje R."/>
            <person name="Srivastava A."/>
            <person name="Sarsani V.K."/>
            <person name="Sheehan S.M."/>
            <person name="Seger R.L."/>
            <person name="Barter M.E."/>
            <person name="Lindqvist C."/>
            <person name="Brody L.C."/>
            <person name="Mullikin J.C."/>
        </authorList>
    </citation>
    <scope>NUCLEOTIDE SEQUENCE [LARGE SCALE GENOMIC DNA]</scope>
</reference>
<comment type="subcellular location">
    <subcellularLocation>
        <location evidence="1">Cytoplasm</location>
    </subcellularLocation>
</comment>
<name>A0A452QE24_URSAM</name>
<evidence type="ECO:0000259" key="8">
    <source>
        <dbReference type="PROSITE" id="PS50002"/>
    </source>
</evidence>
<feature type="compositionally biased region" description="Pro residues" evidence="7">
    <location>
        <begin position="716"/>
        <end position="733"/>
    </location>
</feature>
<dbReference type="SMART" id="SM00326">
    <property type="entry name" value="SH3"/>
    <property type="match status" value="1"/>
</dbReference>
<evidence type="ECO:0000256" key="1">
    <source>
        <dbReference type="ARBA" id="ARBA00004496"/>
    </source>
</evidence>
<dbReference type="PROSITE" id="PS51016">
    <property type="entry name" value="MYTH4"/>
    <property type="match status" value="2"/>
</dbReference>
<dbReference type="SUPFAM" id="SSF47031">
    <property type="entry name" value="Second domain of FERM"/>
    <property type="match status" value="1"/>
</dbReference>
<feature type="compositionally biased region" description="Pro residues" evidence="7">
    <location>
        <begin position="564"/>
        <end position="573"/>
    </location>
</feature>
<feature type="compositionally biased region" description="Polar residues" evidence="7">
    <location>
        <begin position="521"/>
        <end position="538"/>
    </location>
</feature>
<feature type="region of interest" description="Disordered" evidence="7">
    <location>
        <begin position="452"/>
        <end position="742"/>
    </location>
</feature>
<keyword evidence="5" id="KW-0009">Actin-binding</keyword>
<dbReference type="InterPro" id="IPR000857">
    <property type="entry name" value="MyTH4_dom"/>
</dbReference>
<feature type="compositionally biased region" description="Basic and acidic residues" evidence="7">
    <location>
        <begin position="491"/>
        <end position="501"/>
    </location>
</feature>
<dbReference type="CDD" id="cd14473">
    <property type="entry name" value="FERM_B-lobe"/>
    <property type="match status" value="1"/>
</dbReference>
<feature type="compositionally biased region" description="Pro residues" evidence="7">
    <location>
        <begin position="308"/>
        <end position="320"/>
    </location>
</feature>
<feature type="compositionally biased region" description="Low complexity" evidence="7">
    <location>
        <begin position="452"/>
        <end position="476"/>
    </location>
</feature>
<dbReference type="SMART" id="SM00139">
    <property type="entry name" value="MyTH4"/>
    <property type="match status" value="2"/>
</dbReference>
<evidence type="ECO:0000256" key="2">
    <source>
        <dbReference type="ARBA" id="ARBA00022443"/>
    </source>
</evidence>